<dbReference type="AlphaFoldDB" id="A0A0B0II44"/>
<dbReference type="Pfam" id="PF00482">
    <property type="entry name" value="T2SSF"/>
    <property type="match status" value="2"/>
</dbReference>
<evidence type="ECO:0000256" key="10">
    <source>
        <dbReference type="SAM" id="Phobius"/>
    </source>
</evidence>
<dbReference type="EMBL" id="JRJU01000005">
    <property type="protein sequence ID" value="KHF40950.1"/>
    <property type="molecule type" value="Genomic_DNA"/>
</dbReference>
<dbReference type="FunFam" id="1.20.81.30:FF:000001">
    <property type="entry name" value="Type II secretion system protein F"/>
    <property type="match status" value="2"/>
</dbReference>
<feature type="domain" description="Type II secretion system protein GspF" evidence="11">
    <location>
        <begin position="68"/>
        <end position="191"/>
    </location>
</feature>
<evidence type="ECO:0000256" key="8">
    <source>
        <dbReference type="ARBA" id="ARBA00023136"/>
    </source>
</evidence>
<dbReference type="RefSeq" id="WP_034626970.1">
    <property type="nucleotide sequence ID" value="NZ_JRJU01000005.1"/>
</dbReference>
<name>A0A0B0II44_9BACI</name>
<organism evidence="12 13">
    <name type="scientific">Halalkalibacter okhensis</name>
    <dbReference type="NCBI Taxonomy" id="333138"/>
    <lineage>
        <taxon>Bacteria</taxon>
        <taxon>Bacillati</taxon>
        <taxon>Bacillota</taxon>
        <taxon>Bacilli</taxon>
        <taxon>Bacillales</taxon>
        <taxon>Bacillaceae</taxon>
        <taxon>Halalkalibacter</taxon>
    </lineage>
</organism>
<evidence type="ECO:0000256" key="9">
    <source>
        <dbReference type="RuleBase" id="RU003923"/>
    </source>
</evidence>
<keyword evidence="13" id="KW-1185">Reference proteome</keyword>
<keyword evidence="5" id="KW-0997">Cell inner membrane</keyword>
<dbReference type="InterPro" id="IPR042094">
    <property type="entry name" value="T2SS_GspF_sf"/>
</dbReference>
<feature type="transmembrane region" description="Helical" evidence="10">
    <location>
        <begin position="374"/>
        <end position="395"/>
    </location>
</feature>
<accession>A0A0B0II44</accession>
<dbReference type="STRING" id="333138.LQ50_06060"/>
<feature type="transmembrane region" description="Helical" evidence="10">
    <location>
        <begin position="167"/>
        <end position="190"/>
    </location>
</feature>
<evidence type="ECO:0000313" key="13">
    <source>
        <dbReference type="Proteomes" id="UP000030832"/>
    </source>
</evidence>
<keyword evidence="3 9" id="KW-0813">Transport</keyword>
<protein>
    <submittedName>
        <fullName evidence="12">Type II secretion system protein F</fullName>
    </submittedName>
</protein>
<evidence type="ECO:0000256" key="1">
    <source>
        <dbReference type="ARBA" id="ARBA00004429"/>
    </source>
</evidence>
<evidence type="ECO:0000256" key="4">
    <source>
        <dbReference type="ARBA" id="ARBA00022475"/>
    </source>
</evidence>
<evidence type="ECO:0000313" key="12">
    <source>
        <dbReference type="EMBL" id="KHF40950.1"/>
    </source>
</evidence>
<sequence length="402" mass="44570">MAVYKYQGRNKKGERITGKVKADSEREAKQLIREKGTAVTHMEELNSVLYKDLSFGTKRIKSQDFVIYLRQFSTLLQAGISVVDATSILAEQTASKALKAGLADIEEDLRAGNPFSEAAEKQRKLFPPLFINMMRAGELGGNLDEILDRLASYYEKQHRTKQKVMSALSYPIAVGLVAIIVVIFLLSFVVPTFADMFAGFGADLPFITVLVLQAGNIASAYWWGFLLLLVGLYLFWRVIKEQKDKRYAFDFALLRLPLFGKLFQKAALARLTRTLSSLFASSVPILQALAITERIVGNEVIAKVIRDCRQSIEKGESIAAPMETHWAFPPLVTQMIAVGEKTGSLDQMLDKVADFYEAEVEASTDQIKSLIEPLMIVLLAGVVGIIVAAIAIPMFEIFDSIG</sequence>
<keyword evidence="8 10" id="KW-0472">Membrane</keyword>
<dbReference type="InterPro" id="IPR018076">
    <property type="entry name" value="T2SS_GspF_dom"/>
</dbReference>
<evidence type="ECO:0000256" key="5">
    <source>
        <dbReference type="ARBA" id="ARBA00022519"/>
    </source>
</evidence>
<comment type="subcellular location">
    <subcellularLocation>
        <location evidence="1">Cell inner membrane</location>
        <topology evidence="1">Multi-pass membrane protein</topology>
    </subcellularLocation>
    <subcellularLocation>
        <location evidence="9">Cell membrane</location>
        <topology evidence="9">Multi-pass membrane protein</topology>
    </subcellularLocation>
</comment>
<gene>
    <name evidence="12" type="ORF">LQ50_06060</name>
</gene>
<dbReference type="InterPro" id="IPR001992">
    <property type="entry name" value="T2SS_GspF/T4SS_PilC_CS"/>
</dbReference>
<feature type="transmembrane region" description="Helical" evidence="10">
    <location>
        <begin position="210"/>
        <end position="236"/>
    </location>
</feature>
<dbReference type="PANTHER" id="PTHR30012">
    <property type="entry name" value="GENERAL SECRETION PATHWAY PROTEIN"/>
    <property type="match status" value="1"/>
</dbReference>
<evidence type="ECO:0000259" key="11">
    <source>
        <dbReference type="Pfam" id="PF00482"/>
    </source>
</evidence>
<dbReference type="PANTHER" id="PTHR30012:SF0">
    <property type="entry name" value="TYPE II SECRETION SYSTEM PROTEIN F-RELATED"/>
    <property type="match status" value="1"/>
</dbReference>
<feature type="domain" description="Type II secretion system protein GspF" evidence="11">
    <location>
        <begin position="272"/>
        <end position="393"/>
    </location>
</feature>
<dbReference type="InterPro" id="IPR003004">
    <property type="entry name" value="GspF/PilC"/>
</dbReference>
<evidence type="ECO:0000256" key="6">
    <source>
        <dbReference type="ARBA" id="ARBA00022692"/>
    </source>
</evidence>
<keyword evidence="6 9" id="KW-0812">Transmembrane</keyword>
<dbReference type="eggNOG" id="COG1459">
    <property type="taxonomic scope" value="Bacteria"/>
</dbReference>
<dbReference type="GO" id="GO:0005886">
    <property type="term" value="C:plasma membrane"/>
    <property type="evidence" value="ECO:0007669"/>
    <property type="project" value="UniProtKB-SubCell"/>
</dbReference>
<evidence type="ECO:0000256" key="7">
    <source>
        <dbReference type="ARBA" id="ARBA00022989"/>
    </source>
</evidence>
<dbReference type="OrthoDB" id="9805682at2"/>
<dbReference type="PROSITE" id="PS00874">
    <property type="entry name" value="T2SP_F"/>
    <property type="match status" value="1"/>
</dbReference>
<dbReference type="Gene3D" id="1.20.81.30">
    <property type="entry name" value="Type II secretion system (T2SS), domain F"/>
    <property type="match status" value="2"/>
</dbReference>
<evidence type="ECO:0000256" key="3">
    <source>
        <dbReference type="ARBA" id="ARBA00022448"/>
    </source>
</evidence>
<keyword evidence="7 10" id="KW-1133">Transmembrane helix</keyword>
<keyword evidence="4" id="KW-1003">Cell membrane</keyword>
<dbReference type="PRINTS" id="PR00812">
    <property type="entry name" value="BCTERIALGSPF"/>
</dbReference>
<evidence type="ECO:0000256" key="2">
    <source>
        <dbReference type="ARBA" id="ARBA00005745"/>
    </source>
</evidence>
<reference evidence="12 13" key="1">
    <citation type="submission" date="2014-09" db="EMBL/GenBank/DDBJ databases">
        <title>Genome sequencing and annotation of Bacillus Okhensis strain Kh10-101T.</title>
        <authorList>
            <person name="Prakash J.S."/>
        </authorList>
    </citation>
    <scope>NUCLEOTIDE SEQUENCE [LARGE SCALE GENOMIC DNA]</scope>
    <source>
        <strain evidence="13">Kh10-101T</strain>
    </source>
</reference>
<dbReference type="Proteomes" id="UP000030832">
    <property type="component" value="Unassembled WGS sequence"/>
</dbReference>
<comment type="similarity">
    <text evidence="2 9">Belongs to the GSP F family.</text>
</comment>
<dbReference type="GO" id="GO:0009306">
    <property type="term" value="P:protein secretion"/>
    <property type="evidence" value="ECO:0007669"/>
    <property type="project" value="InterPro"/>
</dbReference>
<comment type="caution">
    <text evidence="12">The sequence shown here is derived from an EMBL/GenBank/DDBJ whole genome shotgun (WGS) entry which is preliminary data.</text>
</comment>
<proteinExistence type="inferred from homology"/>